<dbReference type="AlphaFoldDB" id="A0A3B0XFW7"/>
<gene>
    <name evidence="3" type="ORF">MNBD_GAMMA05-1851</name>
</gene>
<dbReference type="InterPro" id="IPR019734">
    <property type="entry name" value="TPR_rpt"/>
</dbReference>
<dbReference type="InterPro" id="IPR011990">
    <property type="entry name" value="TPR-like_helical_dom_sf"/>
</dbReference>
<dbReference type="Gene3D" id="1.25.40.10">
    <property type="entry name" value="Tetratricopeptide repeat domain"/>
    <property type="match status" value="1"/>
</dbReference>
<evidence type="ECO:0000256" key="2">
    <source>
        <dbReference type="SAM" id="Phobius"/>
    </source>
</evidence>
<organism evidence="3">
    <name type="scientific">hydrothermal vent metagenome</name>
    <dbReference type="NCBI Taxonomy" id="652676"/>
    <lineage>
        <taxon>unclassified sequences</taxon>
        <taxon>metagenomes</taxon>
        <taxon>ecological metagenomes</taxon>
    </lineage>
</organism>
<feature type="compositionally biased region" description="Basic and acidic residues" evidence="1">
    <location>
        <begin position="49"/>
        <end position="66"/>
    </location>
</feature>
<keyword evidence="2" id="KW-1133">Transmembrane helix</keyword>
<keyword evidence="2" id="KW-0812">Transmembrane</keyword>
<dbReference type="PANTHER" id="PTHR12558:SF47">
    <property type="entry name" value="LIPOPOLYSACCHARIDE ASSEMBLY PROTEIN B"/>
    <property type="match status" value="1"/>
</dbReference>
<feature type="region of interest" description="Disordered" evidence="1">
    <location>
        <begin position="46"/>
        <end position="88"/>
    </location>
</feature>
<feature type="transmembrane region" description="Helical" evidence="2">
    <location>
        <begin position="118"/>
        <end position="139"/>
    </location>
</feature>
<dbReference type="PANTHER" id="PTHR12558">
    <property type="entry name" value="CELL DIVISION CYCLE 16,23,27"/>
    <property type="match status" value="1"/>
</dbReference>
<dbReference type="SUPFAM" id="SSF48452">
    <property type="entry name" value="TPR-like"/>
    <property type="match status" value="1"/>
</dbReference>
<proteinExistence type="predicted"/>
<reference evidence="3" key="1">
    <citation type="submission" date="2018-06" db="EMBL/GenBank/DDBJ databases">
        <authorList>
            <person name="Zhirakovskaya E."/>
        </authorList>
    </citation>
    <scope>NUCLEOTIDE SEQUENCE</scope>
</reference>
<dbReference type="SMART" id="SM00028">
    <property type="entry name" value="TPR"/>
    <property type="match status" value="4"/>
</dbReference>
<dbReference type="Pfam" id="PF14559">
    <property type="entry name" value="TPR_19"/>
    <property type="match status" value="1"/>
</dbReference>
<evidence type="ECO:0000313" key="3">
    <source>
        <dbReference type="EMBL" id="VAW54894.1"/>
    </source>
</evidence>
<dbReference type="EMBL" id="UOFE01000044">
    <property type="protein sequence ID" value="VAW54894.1"/>
    <property type="molecule type" value="Genomic_DNA"/>
</dbReference>
<name>A0A3B0XFW7_9ZZZZ</name>
<sequence>MSLLLDALKKAADDKKKISNAELVETAGKGEPVRAGDKKVEEELSIEVEIPHPEPDDEYKENKSGEPELTLDNEVLSPNNPLDSTRQDSKTEKFVISDDGLSLLIHKTNNDIKQNKKLVLVSIIAAIILILVGGGVFYYSEMQAEIASLERKHQIAMQSMRSKTNTGRIPKSSNIIRNLVSDADLNNKVKFAKDHMADENVVAKKIPQTSVPVKRLNNTSSILSIQKTNKVDSVGALLDDAWLSYDNGQYESAKKMYAKVLSIEGNNRDALLGLGAISVLQKDNVRARKIYLTLLELDPRDPIATAAISGLHSNAGSLDSDENHLLSMLQKNSEAPHLNFSLANIYAQKNKWSSAQQYYFKAWKLDSDNADYIFNLAVSLDQLDKSQQAIKFYKNSLLKAKNKQVRFSREAAQKRINELLEL</sequence>
<evidence type="ECO:0000256" key="1">
    <source>
        <dbReference type="SAM" id="MobiDB-lite"/>
    </source>
</evidence>
<dbReference type="PROSITE" id="PS50005">
    <property type="entry name" value="TPR"/>
    <property type="match status" value="1"/>
</dbReference>
<protein>
    <submittedName>
        <fullName evidence="3">Uncharacterized protein</fullName>
    </submittedName>
</protein>
<keyword evidence="2" id="KW-0472">Membrane</keyword>
<accession>A0A3B0XFW7</accession>